<dbReference type="RefSeq" id="WP_109747724.1">
    <property type="nucleotide sequence ID" value="NZ_JANKBI010000013.1"/>
</dbReference>
<dbReference type="Gene3D" id="3.30.360.10">
    <property type="entry name" value="Dihydrodipicolinate Reductase, domain 2"/>
    <property type="match status" value="1"/>
</dbReference>
<organism evidence="4 5">
    <name type="scientific">Murimonas intestini</name>
    <dbReference type="NCBI Taxonomy" id="1337051"/>
    <lineage>
        <taxon>Bacteria</taxon>
        <taxon>Bacillati</taxon>
        <taxon>Bacillota</taxon>
        <taxon>Clostridia</taxon>
        <taxon>Lachnospirales</taxon>
        <taxon>Lachnospiraceae</taxon>
        <taxon>Murimonas</taxon>
    </lineage>
</organism>
<dbReference type="SUPFAM" id="SSF51735">
    <property type="entry name" value="NAD(P)-binding Rossmann-fold domains"/>
    <property type="match status" value="1"/>
</dbReference>
<dbReference type="PANTHER" id="PTHR43818:SF11">
    <property type="entry name" value="BCDNA.GH03377"/>
    <property type="match status" value="1"/>
</dbReference>
<dbReference type="SUPFAM" id="SSF55347">
    <property type="entry name" value="Glyceraldehyde-3-phosphate dehydrogenase-like, C-terminal domain"/>
    <property type="match status" value="1"/>
</dbReference>
<proteinExistence type="predicted"/>
<evidence type="ECO:0000259" key="3">
    <source>
        <dbReference type="Pfam" id="PF22725"/>
    </source>
</evidence>
<dbReference type="InterPro" id="IPR050463">
    <property type="entry name" value="Gfo/Idh/MocA_oxidrdct_glycsds"/>
</dbReference>
<dbReference type="Proteomes" id="UP000245412">
    <property type="component" value="Unassembled WGS sequence"/>
</dbReference>
<dbReference type="InterPro" id="IPR036291">
    <property type="entry name" value="NAD(P)-bd_dom_sf"/>
</dbReference>
<evidence type="ECO:0000313" key="5">
    <source>
        <dbReference type="Proteomes" id="UP000245412"/>
    </source>
</evidence>
<gene>
    <name evidence="4" type="ORF">C7383_112119</name>
</gene>
<dbReference type="Pfam" id="PF01408">
    <property type="entry name" value="GFO_IDH_MocA"/>
    <property type="match status" value="1"/>
</dbReference>
<protein>
    <submittedName>
        <fullName evidence="4">Dehydrogenase</fullName>
    </submittedName>
</protein>
<feature type="domain" description="GFO/IDH/MocA-like oxidoreductase" evidence="3">
    <location>
        <begin position="143"/>
        <end position="281"/>
    </location>
</feature>
<keyword evidence="1" id="KW-0560">Oxidoreductase</keyword>
<dbReference type="GO" id="GO:0016491">
    <property type="term" value="F:oxidoreductase activity"/>
    <property type="evidence" value="ECO:0007669"/>
    <property type="project" value="UniProtKB-KW"/>
</dbReference>
<evidence type="ECO:0000256" key="1">
    <source>
        <dbReference type="ARBA" id="ARBA00023002"/>
    </source>
</evidence>
<comment type="caution">
    <text evidence="4">The sequence shown here is derived from an EMBL/GenBank/DDBJ whole genome shotgun (WGS) entry which is preliminary data.</text>
</comment>
<dbReference type="GO" id="GO:0000166">
    <property type="term" value="F:nucleotide binding"/>
    <property type="evidence" value="ECO:0007669"/>
    <property type="project" value="InterPro"/>
</dbReference>
<dbReference type="Gene3D" id="3.40.50.720">
    <property type="entry name" value="NAD(P)-binding Rossmann-like Domain"/>
    <property type="match status" value="1"/>
</dbReference>
<evidence type="ECO:0000313" key="4">
    <source>
        <dbReference type="EMBL" id="PWJ73544.1"/>
    </source>
</evidence>
<dbReference type="Pfam" id="PF22725">
    <property type="entry name" value="GFO_IDH_MocA_C3"/>
    <property type="match status" value="1"/>
</dbReference>
<dbReference type="InterPro" id="IPR055170">
    <property type="entry name" value="GFO_IDH_MocA-like_dom"/>
</dbReference>
<keyword evidence="5" id="KW-1185">Reference proteome</keyword>
<dbReference type="AlphaFoldDB" id="A0AB73T0W7"/>
<sequence length="420" mass="47496">MIKTVRIGIIGGGMISHRHMQIYKNINERAELLGFRAEIAAIAEISPERLKAWGEEYQMDEKDMYTDYHEMLKRDDIDTIDVCVHNNLHVPVSIEVMKAGFDCYCEKPAAVTYADGKLMADAAKKLNRKFHVQISSLMTPQTRVAKEYIKSGKLGTPYYVNLEQCTSRRRPGYDLPEFTSDFLSKKIAGHGPSIDLGIYVIGQILYLFDCPKVQSVTGFTGHFVDYDPKLVTAPDGYGVEDTIDGFVRFETGLGFHFLSTSANNYKDYAMTYILGSRGGLEVKDTDTVGGKFARSNPNRPPSFGGEPDLRFFGTMDGRDVGIDLECDSNGMLEARKDPRMMLYNDNQCMWLAYKLGILDDTTRYNTPEIALNQLIITDGFFLSNELGRSVTYDEIVNSSPSTYMREQEIDGRLYRFDTEF</sequence>
<dbReference type="InterPro" id="IPR000683">
    <property type="entry name" value="Gfo/Idh/MocA-like_OxRdtase_N"/>
</dbReference>
<name>A0AB73T0W7_9FIRM</name>
<dbReference type="EMBL" id="QGGY01000012">
    <property type="protein sequence ID" value="PWJ73544.1"/>
    <property type="molecule type" value="Genomic_DNA"/>
</dbReference>
<accession>A0AB73T0W7</accession>
<evidence type="ECO:0000259" key="2">
    <source>
        <dbReference type="Pfam" id="PF01408"/>
    </source>
</evidence>
<feature type="domain" description="Gfo/Idh/MocA-like oxidoreductase N-terminal" evidence="2">
    <location>
        <begin position="5"/>
        <end position="133"/>
    </location>
</feature>
<reference evidence="4 5" key="1">
    <citation type="submission" date="2018-05" db="EMBL/GenBank/DDBJ databases">
        <authorList>
            <person name="Goeker M."/>
            <person name="Huntemann M."/>
            <person name="Clum A."/>
            <person name="Pillay M."/>
            <person name="Palaniappan K."/>
            <person name="Varghese N."/>
            <person name="Mikhailova N."/>
            <person name="Stamatis D."/>
            <person name="Reddy T."/>
            <person name="Daum C."/>
            <person name="Shapiro N."/>
            <person name="Ivanova N."/>
            <person name="Kyrpides N."/>
            <person name="Woyke T."/>
        </authorList>
    </citation>
    <scope>NUCLEOTIDE SEQUENCE [LARGE SCALE GENOMIC DNA]</scope>
    <source>
        <strain evidence="4 5">DSM 26524</strain>
    </source>
</reference>
<dbReference type="PANTHER" id="PTHR43818">
    <property type="entry name" value="BCDNA.GH03377"/>
    <property type="match status" value="1"/>
</dbReference>